<keyword evidence="1" id="KW-0472">Membrane</keyword>
<accession>A0AAN6Q201</accession>
<feature type="transmembrane region" description="Helical" evidence="1">
    <location>
        <begin position="21"/>
        <end position="43"/>
    </location>
</feature>
<evidence type="ECO:0000256" key="1">
    <source>
        <dbReference type="SAM" id="Phobius"/>
    </source>
</evidence>
<reference evidence="2" key="1">
    <citation type="journal article" date="2023" name="Mol. Phylogenet. Evol.">
        <title>Genome-scale phylogeny and comparative genomics of the fungal order Sordariales.</title>
        <authorList>
            <person name="Hensen N."/>
            <person name="Bonometti L."/>
            <person name="Westerberg I."/>
            <person name="Brannstrom I.O."/>
            <person name="Guillou S."/>
            <person name="Cros-Aarteil S."/>
            <person name="Calhoun S."/>
            <person name="Haridas S."/>
            <person name="Kuo A."/>
            <person name="Mondo S."/>
            <person name="Pangilinan J."/>
            <person name="Riley R."/>
            <person name="LaButti K."/>
            <person name="Andreopoulos B."/>
            <person name="Lipzen A."/>
            <person name="Chen C."/>
            <person name="Yan M."/>
            <person name="Daum C."/>
            <person name="Ng V."/>
            <person name="Clum A."/>
            <person name="Steindorff A."/>
            <person name="Ohm R.A."/>
            <person name="Martin F."/>
            <person name="Silar P."/>
            <person name="Natvig D.O."/>
            <person name="Lalanne C."/>
            <person name="Gautier V."/>
            <person name="Ament-Velasquez S.L."/>
            <person name="Kruys A."/>
            <person name="Hutchinson M.I."/>
            <person name="Powell A.J."/>
            <person name="Barry K."/>
            <person name="Miller A.N."/>
            <person name="Grigoriev I.V."/>
            <person name="Debuchy R."/>
            <person name="Gladieux P."/>
            <person name="Hiltunen Thoren M."/>
            <person name="Johannesson H."/>
        </authorList>
    </citation>
    <scope>NUCLEOTIDE SEQUENCE</scope>
    <source>
        <strain evidence="2">CBS 757.83</strain>
    </source>
</reference>
<keyword evidence="1" id="KW-1133">Transmembrane helix</keyword>
<proteinExistence type="predicted"/>
<dbReference type="EMBL" id="MU863638">
    <property type="protein sequence ID" value="KAK4100804.1"/>
    <property type="molecule type" value="Genomic_DNA"/>
</dbReference>
<evidence type="ECO:0000313" key="3">
    <source>
        <dbReference type="Proteomes" id="UP001305647"/>
    </source>
</evidence>
<keyword evidence="1" id="KW-0812">Transmembrane</keyword>
<dbReference type="AlphaFoldDB" id="A0AAN6Q201"/>
<comment type="caution">
    <text evidence="2">The sequence shown here is derived from an EMBL/GenBank/DDBJ whole genome shotgun (WGS) entry which is preliminary data.</text>
</comment>
<evidence type="ECO:0000313" key="2">
    <source>
        <dbReference type="EMBL" id="KAK4100804.1"/>
    </source>
</evidence>
<gene>
    <name evidence="2" type="ORF">N658DRAFT_496894</name>
</gene>
<protein>
    <submittedName>
        <fullName evidence="2">Uncharacterized protein</fullName>
    </submittedName>
</protein>
<dbReference type="Proteomes" id="UP001305647">
    <property type="component" value="Unassembled WGS sequence"/>
</dbReference>
<organism evidence="2 3">
    <name type="scientific">Parathielavia hyrcaniae</name>
    <dbReference type="NCBI Taxonomy" id="113614"/>
    <lineage>
        <taxon>Eukaryota</taxon>
        <taxon>Fungi</taxon>
        <taxon>Dikarya</taxon>
        <taxon>Ascomycota</taxon>
        <taxon>Pezizomycotina</taxon>
        <taxon>Sordariomycetes</taxon>
        <taxon>Sordariomycetidae</taxon>
        <taxon>Sordariales</taxon>
        <taxon>Chaetomiaceae</taxon>
        <taxon>Parathielavia</taxon>
    </lineage>
</organism>
<keyword evidence="3" id="KW-1185">Reference proteome</keyword>
<sequence length="79" mass="8845">MKVKTNRQRRTRIPDSIPPNWSFPASGFVLHFIIVATAFSPVLGTYDTAPSIATQDRHGALGLPAIMRLPRWWVTGRNS</sequence>
<reference evidence="2" key="2">
    <citation type="submission" date="2023-05" db="EMBL/GenBank/DDBJ databases">
        <authorList>
            <consortium name="Lawrence Berkeley National Laboratory"/>
            <person name="Steindorff A."/>
            <person name="Hensen N."/>
            <person name="Bonometti L."/>
            <person name="Westerberg I."/>
            <person name="Brannstrom I.O."/>
            <person name="Guillou S."/>
            <person name="Cros-Aarteil S."/>
            <person name="Calhoun S."/>
            <person name="Haridas S."/>
            <person name="Kuo A."/>
            <person name="Mondo S."/>
            <person name="Pangilinan J."/>
            <person name="Riley R."/>
            <person name="Labutti K."/>
            <person name="Andreopoulos B."/>
            <person name="Lipzen A."/>
            <person name="Chen C."/>
            <person name="Yanf M."/>
            <person name="Daum C."/>
            <person name="Ng V."/>
            <person name="Clum A."/>
            <person name="Ohm R."/>
            <person name="Martin F."/>
            <person name="Silar P."/>
            <person name="Natvig D."/>
            <person name="Lalanne C."/>
            <person name="Gautier V."/>
            <person name="Ament-Velasquez S.L."/>
            <person name="Kruys A."/>
            <person name="Hutchinson M.I."/>
            <person name="Powell A.J."/>
            <person name="Barry K."/>
            <person name="Miller A.N."/>
            <person name="Grigoriev I.V."/>
            <person name="Debuchy R."/>
            <person name="Gladieux P."/>
            <person name="Thoren M.H."/>
            <person name="Johannesson H."/>
        </authorList>
    </citation>
    <scope>NUCLEOTIDE SEQUENCE</scope>
    <source>
        <strain evidence="2">CBS 757.83</strain>
    </source>
</reference>
<name>A0AAN6Q201_9PEZI</name>